<organism evidence="3 4">
    <name type="scientific">Aliicoccus persicus</name>
    <dbReference type="NCBI Taxonomy" id="930138"/>
    <lineage>
        <taxon>Bacteria</taxon>
        <taxon>Bacillati</taxon>
        <taxon>Bacillota</taxon>
        <taxon>Bacilli</taxon>
        <taxon>Bacillales</taxon>
        <taxon>Staphylococcaceae</taxon>
        <taxon>Aliicoccus</taxon>
    </lineage>
</organism>
<accession>A0A662Z265</accession>
<gene>
    <name evidence="2" type="ORF">K8V35_00775</name>
    <name evidence="3" type="ORF">SAMN05192557_0752</name>
</gene>
<keyword evidence="4" id="KW-1185">Reference proteome</keyword>
<dbReference type="EMBL" id="FOIT01000002">
    <property type="protein sequence ID" value="SEV91679.1"/>
    <property type="molecule type" value="Genomic_DNA"/>
</dbReference>
<dbReference type="Proteomes" id="UP000763505">
    <property type="component" value="Unassembled WGS sequence"/>
</dbReference>
<feature type="signal peptide" evidence="1">
    <location>
        <begin position="1"/>
        <end position="17"/>
    </location>
</feature>
<protein>
    <recommendedName>
        <fullName evidence="5">DUF4352 domain-containing protein</fullName>
    </recommendedName>
</protein>
<dbReference type="AlphaFoldDB" id="A0A662Z265"/>
<sequence>MGVIPAVLLLLALSVFSTPDEPNNDSTLDQTNEILEYEMNETFTFDAFEYTFKDAYYIEADEIVNTYTPVFFEEPDNVFVIEFEYTNVSVYPSSPRQSIRSYDVNSSVEEYELAHHLPMVNPGRSGYGQLVYTVPDDVDFLEIEIGTDLYVRSNNAIVHIVVEE</sequence>
<dbReference type="RefSeq" id="WP_091474059.1">
    <property type="nucleotide sequence ID" value="NZ_FOIT01000002.1"/>
</dbReference>
<name>A0A662Z265_9STAP</name>
<keyword evidence="1" id="KW-0732">Signal</keyword>
<dbReference type="EMBL" id="DYYI01000007">
    <property type="protein sequence ID" value="HJE18872.1"/>
    <property type="molecule type" value="Genomic_DNA"/>
</dbReference>
<evidence type="ECO:0000313" key="2">
    <source>
        <dbReference type="EMBL" id="HJE18872.1"/>
    </source>
</evidence>
<evidence type="ECO:0000313" key="4">
    <source>
        <dbReference type="Proteomes" id="UP000243605"/>
    </source>
</evidence>
<reference evidence="3 4" key="1">
    <citation type="submission" date="2016-10" db="EMBL/GenBank/DDBJ databases">
        <authorList>
            <person name="Varghese N."/>
            <person name="Submissions S."/>
        </authorList>
    </citation>
    <scope>NUCLEOTIDE SEQUENCE [LARGE SCALE GENOMIC DNA]</scope>
    <source>
        <strain evidence="3 4">IBRC-M10081</strain>
    </source>
</reference>
<evidence type="ECO:0000313" key="3">
    <source>
        <dbReference type="EMBL" id="SEV91679.1"/>
    </source>
</evidence>
<evidence type="ECO:0000256" key="1">
    <source>
        <dbReference type="SAM" id="SignalP"/>
    </source>
</evidence>
<reference evidence="2" key="3">
    <citation type="submission" date="2021-09" db="EMBL/GenBank/DDBJ databases">
        <authorList>
            <person name="Gilroy R."/>
        </authorList>
    </citation>
    <scope>NUCLEOTIDE SEQUENCE</scope>
    <source>
        <strain evidence="2">6019</strain>
    </source>
</reference>
<dbReference type="Proteomes" id="UP000243605">
    <property type="component" value="Unassembled WGS sequence"/>
</dbReference>
<evidence type="ECO:0008006" key="5">
    <source>
        <dbReference type="Google" id="ProtNLM"/>
    </source>
</evidence>
<reference evidence="2" key="2">
    <citation type="journal article" date="2021" name="PeerJ">
        <title>Extensive microbial diversity within the chicken gut microbiome revealed by metagenomics and culture.</title>
        <authorList>
            <person name="Gilroy R."/>
            <person name="Ravi A."/>
            <person name="Getino M."/>
            <person name="Pursley I."/>
            <person name="Horton D.L."/>
            <person name="Alikhan N.F."/>
            <person name="Baker D."/>
            <person name="Gharbi K."/>
            <person name="Hall N."/>
            <person name="Watson M."/>
            <person name="Adriaenssens E.M."/>
            <person name="Foster-Nyarko E."/>
            <person name="Jarju S."/>
            <person name="Secka A."/>
            <person name="Antonio M."/>
            <person name="Oren A."/>
            <person name="Chaudhuri R.R."/>
            <person name="La Ragione R."/>
            <person name="Hildebrand F."/>
            <person name="Pallen M.J."/>
        </authorList>
    </citation>
    <scope>NUCLEOTIDE SEQUENCE</scope>
    <source>
        <strain evidence="2">6019</strain>
    </source>
</reference>
<feature type="chain" id="PRO_5038244428" description="DUF4352 domain-containing protein" evidence="1">
    <location>
        <begin position="18"/>
        <end position="164"/>
    </location>
</feature>
<proteinExistence type="predicted"/>